<sequence length="67" mass="7431">MYNIKAKAVGKNPKIRLITRSKYVNFTRSAAPSGKKRKTIKSVGHHAKKVSKSPFSFLLVGALFLTL</sequence>
<proteinExistence type="predicted"/>
<accession>X1K7S7</accession>
<name>X1K7S7_9ZZZZ</name>
<protein>
    <submittedName>
        <fullName evidence="1">Uncharacterized protein</fullName>
    </submittedName>
</protein>
<organism evidence="1">
    <name type="scientific">marine sediment metagenome</name>
    <dbReference type="NCBI Taxonomy" id="412755"/>
    <lineage>
        <taxon>unclassified sequences</taxon>
        <taxon>metagenomes</taxon>
        <taxon>ecological metagenomes</taxon>
    </lineage>
</organism>
<dbReference type="AlphaFoldDB" id="X1K7S7"/>
<reference evidence="1" key="1">
    <citation type="journal article" date="2014" name="Front. Microbiol.">
        <title>High frequency of phylogenetically diverse reductive dehalogenase-homologous genes in deep subseafloor sedimentary metagenomes.</title>
        <authorList>
            <person name="Kawai M."/>
            <person name="Futagami T."/>
            <person name="Toyoda A."/>
            <person name="Takaki Y."/>
            <person name="Nishi S."/>
            <person name="Hori S."/>
            <person name="Arai W."/>
            <person name="Tsubouchi T."/>
            <person name="Morono Y."/>
            <person name="Uchiyama I."/>
            <person name="Ito T."/>
            <person name="Fujiyama A."/>
            <person name="Inagaki F."/>
            <person name="Takami H."/>
        </authorList>
    </citation>
    <scope>NUCLEOTIDE SEQUENCE</scope>
    <source>
        <strain evidence="1">Expedition CK06-06</strain>
    </source>
</reference>
<comment type="caution">
    <text evidence="1">The sequence shown here is derived from an EMBL/GenBank/DDBJ whole genome shotgun (WGS) entry which is preliminary data.</text>
</comment>
<gene>
    <name evidence="1" type="ORF">S03H2_58787</name>
</gene>
<dbReference type="EMBL" id="BARU01037765">
    <property type="protein sequence ID" value="GAH89680.1"/>
    <property type="molecule type" value="Genomic_DNA"/>
</dbReference>
<evidence type="ECO:0000313" key="1">
    <source>
        <dbReference type="EMBL" id="GAH89680.1"/>
    </source>
</evidence>